<dbReference type="InterPro" id="IPR013783">
    <property type="entry name" value="Ig-like_fold"/>
</dbReference>
<dbReference type="InterPro" id="IPR050991">
    <property type="entry name" value="ECM_Regulatory_Proteins"/>
</dbReference>
<dbReference type="PROSITE" id="PS50853">
    <property type="entry name" value="FN3"/>
    <property type="match status" value="5"/>
</dbReference>
<dbReference type="PANTHER" id="PTHR46708">
    <property type="entry name" value="TENASCIN"/>
    <property type="match status" value="1"/>
</dbReference>
<feature type="domain" description="Fibronectin type-III" evidence="2">
    <location>
        <begin position="1323"/>
        <end position="1413"/>
    </location>
</feature>
<comment type="caution">
    <text evidence="3">The sequence shown here is derived from an EMBL/GenBank/DDBJ whole genome shotgun (WGS) entry which is preliminary data.</text>
</comment>
<protein>
    <recommendedName>
        <fullName evidence="2">Fibronectin type-III domain-containing protein</fullName>
    </recommendedName>
</protein>
<gene>
    <name evidence="3" type="ORF">PLEPLA_LOCUS19776</name>
</gene>
<sequence>MRVLLLLYIREIKWPHSKKRNISSSFFTERSGQRAKITRMAISKNGLTICALLVTLAVFETWDFIEFPCLVTPELHKELLPHTRQRRTVPTGKWKYSIDVIVNVSDAQTFELIRSSLNATDLPAQIDNQTEISDISITTVCSSTDSGFQCRCEEQFAWPYSTCVTYGACERTWSSICKCINAIPPGNQSCQPISALLTQVEYDVEVELNVTDVATVDYLRSLLNNNSFSFNLGPLVNVTNIDINTVCYLNGSTFQCRCEDQYVWSSTDCAKYEACDEITNDTCSCISSIPSNGQYCQPKTAPPVVYTYLISVELNIADVGLINPLRTILSNISYPISINHMQISDVIISTVCSLSSSGYQCRCEDQYRWSCDQCFMYGSCDNITSDTCGCINAIPADGQHCQPVDQYNFTFCPVMTTTLSPTTSPVLYEYIITIELNTTDVTVIDRLRNISYPVSISNNTQVSGTNISTVCSQSSSGYQCRCEDQYRWSCDPCFMYGSCDNITSNTCGCIKAIPADGQHCQPLTDDLICPSTTPPVVTTTTAATTRNTTAFLTPTTTATTDSTLTTHMNTTTAATTTVTDSTPATTNVNTTTVTSTTVVTITTTIVATTMNTTAFLTPTTTAITDSTLTTHMNTITAPTTTVTNSTSATTHVNTTTVTSTTVVTNSTPNATTNMTTTTAATPTVTNFNTTTQTTVVTNSTPVATTVMNTTIATTPVPTPANAEDFKSVGQNENSITLQWKKVENILTYVLVSSDGLDTNVTAEMGNKPVTHVTSGLTNGTKYNFTLFTVSEKVRSSGVSISAFTAPPNAEDFKSVGQNETSVTLHWKKVENILTYVLVSSDGEINVNAEMGNEPVTHVTSGLTNGTKYNFTLFTVSENVRSSGVSISAFTAPSNAEDFKPVRQNETSVTLQWKKVENILTYVLVSSDGLDTNVTAEMGNKPVTHVTSGLTNGTKYNFTLFTVSEKVRSSGVSISAFTAPPNAEDFKSVGKNETSVTLQWKKVENILTYVLVSSDGLDTNVTAEMGNKPVTHVTSGLTNGTKYNFTLFTVSKKVRSSGVSISAFTAPPNAEDFKSVGQNETSVTLQWKKVENILTYVLVSSDGEINVNAEMGNEPVTQVTSGLTNGTKYNFTLFTVSENVRSSGVSISAFTAPPNAEDFKSVGQNETSVTLHWKKVENILTYVLVSSDGEINVNAEMGNEPVTHVTSGLTNGTKYNFTLFTVSEKVRSSGVSISAFTAPPNAEDFKSVGQNETSITLQWKKVENILTYVLVSSDGEINVNAEMGNEPVTHVTSGLTNGTKYNFTLFTVSENVRSSGVSISAFTAPPNAEDFKSVGKNETSVTLQWKKVENILTYVLVSSDGLDTNVTAEMGNKPVTHVTSGLTNGTKYNFTLFTVSKKVRSSGVSISAFTAPPNAEDFKSVGQNETSITLQWKKVENILTYVLVSSDGEINVNAEMGNEPVTHVTSGLTNGTKYNFTLFTVSEKVRSSGVSISAFTAPSNAEDFKSVGQNETSITLQWKKVENIRTYVLVSSDGLDTNVTAEMGNKPVTHVTSGLTNGTKYNFTLFTVSEKLRSSGVSISAFTAPPNAEDFKSVGQNETSVTLQWKKVENILTYVLLSSDGEITVTADFNGKRTSYTRNLRTHKFNFDHRSRAHLHWCQPVPEV</sequence>
<proteinExistence type="predicted"/>
<accession>A0A9N7YPF2</accession>
<reference evidence="3" key="1">
    <citation type="submission" date="2020-03" db="EMBL/GenBank/DDBJ databases">
        <authorList>
            <person name="Weist P."/>
        </authorList>
    </citation>
    <scope>NUCLEOTIDE SEQUENCE</scope>
</reference>
<dbReference type="InterPro" id="IPR003961">
    <property type="entry name" value="FN3_dom"/>
</dbReference>
<feature type="domain" description="Fibronectin type-III" evidence="2">
    <location>
        <begin position="718"/>
        <end position="808"/>
    </location>
</feature>
<dbReference type="Gene3D" id="2.60.40.10">
    <property type="entry name" value="Immunoglobulins"/>
    <property type="match status" value="10"/>
</dbReference>
<dbReference type="InterPro" id="IPR036116">
    <property type="entry name" value="FN3_sf"/>
</dbReference>
<keyword evidence="4" id="KW-1185">Reference proteome</keyword>
<dbReference type="Pfam" id="PF25387">
    <property type="entry name" value="ADGRF3_N"/>
    <property type="match status" value="4"/>
</dbReference>
<feature type="domain" description="Fibronectin type-III" evidence="2">
    <location>
        <begin position="1496"/>
        <end position="1586"/>
    </location>
</feature>
<dbReference type="SMART" id="SM00060">
    <property type="entry name" value="FN3"/>
    <property type="match status" value="11"/>
</dbReference>
<keyword evidence="1" id="KW-0677">Repeat</keyword>
<dbReference type="Proteomes" id="UP001153269">
    <property type="component" value="Unassembled WGS sequence"/>
</dbReference>
<feature type="domain" description="Fibronectin type-III" evidence="2">
    <location>
        <begin position="891"/>
        <end position="981"/>
    </location>
</feature>
<organism evidence="3 4">
    <name type="scientific">Pleuronectes platessa</name>
    <name type="common">European plaice</name>
    <dbReference type="NCBI Taxonomy" id="8262"/>
    <lineage>
        <taxon>Eukaryota</taxon>
        <taxon>Metazoa</taxon>
        <taxon>Chordata</taxon>
        <taxon>Craniata</taxon>
        <taxon>Vertebrata</taxon>
        <taxon>Euteleostomi</taxon>
        <taxon>Actinopterygii</taxon>
        <taxon>Neopterygii</taxon>
        <taxon>Teleostei</taxon>
        <taxon>Neoteleostei</taxon>
        <taxon>Acanthomorphata</taxon>
        <taxon>Carangaria</taxon>
        <taxon>Pleuronectiformes</taxon>
        <taxon>Pleuronectoidei</taxon>
        <taxon>Pleuronectidae</taxon>
        <taxon>Pleuronectes</taxon>
    </lineage>
</organism>
<dbReference type="PANTHER" id="PTHR46708:SF2">
    <property type="entry name" value="FIBRONECTIN TYPE-III DOMAIN-CONTAINING PROTEIN"/>
    <property type="match status" value="1"/>
</dbReference>
<evidence type="ECO:0000256" key="1">
    <source>
        <dbReference type="ARBA" id="ARBA00022737"/>
    </source>
</evidence>
<dbReference type="CDD" id="cd00063">
    <property type="entry name" value="FN3"/>
    <property type="match status" value="10"/>
</dbReference>
<dbReference type="InterPro" id="IPR057400">
    <property type="entry name" value="ADGRF3/5_N"/>
</dbReference>
<feature type="domain" description="Fibronectin type-III" evidence="2">
    <location>
        <begin position="1151"/>
        <end position="1240"/>
    </location>
</feature>
<evidence type="ECO:0000313" key="4">
    <source>
        <dbReference type="Proteomes" id="UP001153269"/>
    </source>
</evidence>
<evidence type="ECO:0000259" key="2">
    <source>
        <dbReference type="PROSITE" id="PS50853"/>
    </source>
</evidence>
<evidence type="ECO:0000313" key="3">
    <source>
        <dbReference type="EMBL" id="CAB1431719.1"/>
    </source>
</evidence>
<dbReference type="EMBL" id="CADEAL010001364">
    <property type="protein sequence ID" value="CAB1431719.1"/>
    <property type="molecule type" value="Genomic_DNA"/>
</dbReference>
<name>A0A9N7YPF2_PLEPL</name>
<dbReference type="SUPFAM" id="SSF49265">
    <property type="entry name" value="Fibronectin type III"/>
    <property type="match status" value="5"/>
</dbReference>